<reference evidence="2 3" key="1">
    <citation type="submission" date="2023-05" db="EMBL/GenBank/DDBJ databases">
        <title>A 100% complete, gapless, phased diploid assembly of the Scenedesmus obliquus UTEX 3031 genome.</title>
        <authorList>
            <person name="Biondi T.C."/>
            <person name="Hanschen E.R."/>
            <person name="Kwon T."/>
            <person name="Eng W."/>
            <person name="Kruse C.P.S."/>
            <person name="Koehler S.I."/>
            <person name="Kunde Y."/>
            <person name="Gleasner C.D."/>
            <person name="You Mak K.T."/>
            <person name="Polle J."/>
            <person name="Hovde B.T."/>
            <person name="Starkenburg S.R."/>
        </authorList>
    </citation>
    <scope>NUCLEOTIDE SEQUENCE [LARGE SCALE GENOMIC DNA]</scope>
    <source>
        <strain evidence="2 3">DOE0152z</strain>
    </source>
</reference>
<name>A0ABY8UNW1_TETOB</name>
<feature type="chain" id="PRO_5046998854" evidence="1">
    <location>
        <begin position="20"/>
        <end position="76"/>
    </location>
</feature>
<dbReference type="Proteomes" id="UP001244341">
    <property type="component" value="Chromosome 14b"/>
</dbReference>
<gene>
    <name evidence="2" type="ORF">OEZ85_004323</name>
</gene>
<accession>A0ABY8UNW1</accession>
<feature type="signal peptide" evidence="1">
    <location>
        <begin position="1"/>
        <end position="19"/>
    </location>
</feature>
<evidence type="ECO:0000313" key="2">
    <source>
        <dbReference type="EMBL" id="WIA21961.1"/>
    </source>
</evidence>
<sequence>MHAVAGLVELLFSGMGAFGSTEATAELVLTMTQQLLQSGVLTRWAKLSHLLLKQREQQVLSGPGWSGAKAVASSIS</sequence>
<evidence type="ECO:0000313" key="3">
    <source>
        <dbReference type="Proteomes" id="UP001244341"/>
    </source>
</evidence>
<evidence type="ECO:0000256" key="1">
    <source>
        <dbReference type="SAM" id="SignalP"/>
    </source>
</evidence>
<keyword evidence="3" id="KW-1185">Reference proteome</keyword>
<organism evidence="2 3">
    <name type="scientific">Tetradesmus obliquus</name>
    <name type="common">Green alga</name>
    <name type="synonym">Acutodesmus obliquus</name>
    <dbReference type="NCBI Taxonomy" id="3088"/>
    <lineage>
        <taxon>Eukaryota</taxon>
        <taxon>Viridiplantae</taxon>
        <taxon>Chlorophyta</taxon>
        <taxon>core chlorophytes</taxon>
        <taxon>Chlorophyceae</taxon>
        <taxon>CS clade</taxon>
        <taxon>Sphaeropleales</taxon>
        <taxon>Scenedesmaceae</taxon>
        <taxon>Tetradesmus</taxon>
    </lineage>
</organism>
<keyword evidence="1" id="KW-0732">Signal</keyword>
<dbReference type="EMBL" id="CP126221">
    <property type="protein sequence ID" value="WIA21961.1"/>
    <property type="molecule type" value="Genomic_DNA"/>
</dbReference>
<proteinExistence type="predicted"/>
<protein>
    <submittedName>
        <fullName evidence="2">Uncharacterized protein</fullName>
    </submittedName>
</protein>